<dbReference type="SUPFAM" id="SSF53850">
    <property type="entry name" value="Periplasmic binding protein-like II"/>
    <property type="match status" value="1"/>
</dbReference>
<dbReference type="InterPro" id="IPR030678">
    <property type="entry name" value="Peptide/Ni-bd"/>
</dbReference>
<dbReference type="PIRSF" id="PIRSF002741">
    <property type="entry name" value="MppA"/>
    <property type="match status" value="1"/>
</dbReference>
<feature type="region of interest" description="Disordered" evidence="1">
    <location>
        <begin position="28"/>
        <end position="82"/>
    </location>
</feature>
<keyword evidence="2" id="KW-0732">Signal</keyword>
<feature type="compositionally biased region" description="Low complexity" evidence="1">
    <location>
        <begin position="28"/>
        <end position="49"/>
    </location>
</feature>
<reference evidence="4 5" key="1">
    <citation type="submission" date="2019-03" db="EMBL/GenBank/DDBJ databases">
        <authorList>
            <person name="Kim M.K.M."/>
        </authorList>
    </citation>
    <scope>NUCLEOTIDE SEQUENCE [LARGE SCALE GENOMIC DNA]</scope>
    <source>
        <strain evidence="4 5">18JY21-1</strain>
    </source>
</reference>
<protein>
    <submittedName>
        <fullName evidence="4">ABC transporter substrate-binding protein</fullName>
    </submittedName>
</protein>
<feature type="signal peptide" evidence="2">
    <location>
        <begin position="1"/>
        <end position="20"/>
    </location>
</feature>
<evidence type="ECO:0000313" key="4">
    <source>
        <dbReference type="EMBL" id="TCZ77816.1"/>
    </source>
</evidence>
<dbReference type="GO" id="GO:0043190">
    <property type="term" value="C:ATP-binding cassette (ABC) transporter complex"/>
    <property type="evidence" value="ECO:0007669"/>
    <property type="project" value="InterPro"/>
</dbReference>
<dbReference type="PROSITE" id="PS51257">
    <property type="entry name" value="PROKAR_LIPOPROTEIN"/>
    <property type="match status" value="1"/>
</dbReference>
<dbReference type="AlphaFoldDB" id="A0A4R4ECY1"/>
<dbReference type="InterPro" id="IPR039424">
    <property type="entry name" value="SBP_5"/>
</dbReference>
<dbReference type="GO" id="GO:0015833">
    <property type="term" value="P:peptide transport"/>
    <property type="evidence" value="ECO:0007669"/>
    <property type="project" value="TreeGrafter"/>
</dbReference>
<dbReference type="Pfam" id="PF00496">
    <property type="entry name" value="SBP_bac_5"/>
    <property type="match status" value="1"/>
</dbReference>
<feature type="domain" description="Solute-binding protein family 5" evidence="3">
    <location>
        <begin position="124"/>
        <end position="507"/>
    </location>
</feature>
<dbReference type="PANTHER" id="PTHR30290:SF81">
    <property type="entry name" value="OLIGOPEPTIDE-BINDING PROTEIN OPPA"/>
    <property type="match status" value="1"/>
</dbReference>
<sequence length="588" mass="64765">MKKTLPLTLSVVLAAGTLLAACSSKEAASTPAPSSATTPTPAAATATPAPAAPVRPEIKSDGLIPAWDNSKNPQQAKNRKDSAIIGMTAPDGIFNPFYSETAYDNYVVNLIFDSMLTVNKDATYSPALAAEMPKISDDKLVYTFKLKPDLKFSNGDPITADDFAFALTILHDKSYDGPSDISLNHIKGGDAYREGTATSVEGIKVIDPLTVEITTTEIGATTMSDLGGYPIAPKSVYGKDYKQGNLDYMKDLNHTPIGSGPYTLAKYTPGQEVVFAPNATHYGGAPKTPNIIYKVTTDETQMQMLQTGETDMNMISVSMDNVNALIDQGFMDVNIFPTNGYGYIAFNHKKAKFQDKKVRQALAYGLDRKQIVEAVYGPFADVINIPQSKLSWAYTEDGIEKYEFNLDKAKQLLDEAGWVVGKDGIREKNGEKFEINFVATSPNVVNDAIIPVATANYKELGIKFVPEQMDFTAVGQKRKEGKFDMLFMAWGLTPDPDPTNIFSSKGSQNEIGYSNPKADELMKAALKEVEIDKRKPVYKELYQVLNDDLPYIFMYQRRDMWPVNSRLQGFDMSPYKNFTYSLAQVQVQ</sequence>
<dbReference type="InterPro" id="IPR000914">
    <property type="entry name" value="SBP_5_dom"/>
</dbReference>
<keyword evidence="5" id="KW-1185">Reference proteome</keyword>
<dbReference type="OrthoDB" id="9796817at2"/>
<comment type="caution">
    <text evidence="4">The sequence shown here is derived from an EMBL/GenBank/DDBJ whole genome shotgun (WGS) entry which is preliminary data.</text>
</comment>
<organism evidence="4 5">
    <name type="scientific">Paenibacillus albiflavus</name>
    <dbReference type="NCBI Taxonomy" id="2545760"/>
    <lineage>
        <taxon>Bacteria</taxon>
        <taxon>Bacillati</taxon>
        <taxon>Bacillota</taxon>
        <taxon>Bacilli</taxon>
        <taxon>Bacillales</taxon>
        <taxon>Paenibacillaceae</taxon>
        <taxon>Paenibacillus</taxon>
    </lineage>
</organism>
<accession>A0A4R4ECY1</accession>
<proteinExistence type="predicted"/>
<evidence type="ECO:0000313" key="5">
    <source>
        <dbReference type="Proteomes" id="UP000295418"/>
    </source>
</evidence>
<dbReference type="Gene3D" id="3.90.76.10">
    <property type="entry name" value="Dipeptide-binding Protein, Domain 1"/>
    <property type="match status" value="1"/>
</dbReference>
<evidence type="ECO:0000256" key="1">
    <source>
        <dbReference type="SAM" id="MobiDB-lite"/>
    </source>
</evidence>
<dbReference type="EMBL" id="SKFG01000008">
    <property type="protein sequence ID" value="TCZ77816.1"/>
    <property type="molecule type" value="Genomic_DNA"/>
</dbReference>
<dbReference type="Gene3D" id="3.40.190.10">
    <property type="entry name" value="Periplasmic binding protein-like II"/>
    <property type="match status" value="1"/>
</dbReference>
<evidence type="ECO:0000256" key="2">
    <source>
        <dbReference type="SAM" id="SignalP"/>
    </source>
</evidence>
<evidence type="ECO:0000259" key="3">
    <source>
        <dbReference type="Pfam" id="PF00496"/>
    </source>
</evidence>
<dbReference type="PANTHER" id="PTHR30290">
    <property type="entry name" value="PERIPLASMIC BINDING COMPONENT OF ABC TRANSPORTER"/>
    <property type="match status" value="1"/>
</dbReference>
<dbReference type="Proteomes" id="UP000295418">
    <property type="component" value="Unassembled WGS sequence"/>
</dbReference>
<dbReference type="RefSeq" id="WP_132417899.1">
    <property type="nucleotide sequence ID" value="NZ_SKFG01000008.1"/>
</dbReference>
<name>A0A4R4ECY1_9BACL</name>
<dbReference type="GO" id="GO:0042597">
    <property type="term" value="C:periplasmic space"/>
    <property type="evidence" value="ECO:0007669"/>
    <property type="project" value="UniProtKB-ARBA"/>
</dbReference>
<dbReference type="GO" id="GO:1904680">
    <property type="term" value="F:peptide transmembrane transporter activity"/>
    <property type="evidence" value="ECO:0007669"/>
    <property type="project" value="TreeGrafter"/>
</dbReference>
<dbReference type="Gene3D" id="3.10.105.10">
    <property type="entry name" value="Dipeptide-binding Protein, Domain 3"/>
    <property type="match status" value="1"/>
</dbReference>
<gene>
    <name evidence="4" type="ORF">E0485_10095</name>
</gene>
<feature type="chain" id="PRO_5038709186" evidence="2">
    <location>
        <begin position="21"/>
        <end position="588"/>
    </location>
</feature>